<organism evidence="2 3">
    <name type="scientific">Spirosoma endophyticum</name>
    <dbReference type="NCBI Taxonomy" id="662367"/>
    <lineage>
        <taxon>Bacteria</taxon>
        <taxon>Pseudomonadati</taxon>
        <taxon>Bacteroidota</taxon>
        <taxon>Cytophagia</taxon>
        <taxon>Cytophagales</taxon>
        <taxon>Cytophagaceae</taxon>
        <taxon>Spirosoma</taxon>
    </lineage>
</organism>
<dbReference type="RefSeq" id="WP_093834944.1">
    <property type="nucleotide sequence ID" value="NZ_FOLQ01000043.1"/>
</dbReference>
<sequence>MKNIVLCLWVLMAFGITSCHKTAEVDPIIDSEGDPLKEHTQNPQQARMWLAGKWKLIKVSVMTPNPTVPNVELIIDETQISLVQDGVQSDKVDYEIVKTDYGLLIKTNAQPRADNWYIRNPGLYLNQNRMYLDLGRAQDLPAYEFSRAN</sequence>
<dbReference type="OrthoDB" id="956961at2"/>
<keyword evidence="3" id="KW-1185">Reference proteome</keyword>
<protein>
    <recommendedName>
        <fullName evidence="4">Lipocalin-like domain-containing protein</fullName>
    </recommendedName>
</protein>
<name>A0A1I2HGF4_9BACT</name>
<evidence type="ECO:0000313" key="2">
    <source>
        <dbReference type="EMBL" id="SFF28802.1"/>
    </source>
</evidence>
<dbReference type="AlphaFoldDB" id="A0A1I2HGF4"/>
<evidence type="ECO:0000313" key="3">
    <source>
        <dbReference type="Proteomes" id="UP000198598"/>
    </source>
</evidence>
<evidence type="ECO:0008006" key="4">
    <source>
        <dbReference type="Google" id="ProtNLM"/>
    </source>
</evidence>
<keyword evidence="1" id="KW-0732">Signal</keyword>
<proteinExistence type="predicted"/>
<accession>A0A1I2HGF4</accession>
<dbReference type="EMBL" id="FOLQ01000043">
    <property type="protein sequence ID" value="SFF28802.1"/>
    <property type="molecule type" value="Genomic_DNA"/>
</dbReference>
<feature type="signal peptide" evidence="1">
    <location>
        <begin position="1"/>
        <end position="23"/>
    </location>
</feature>
<reference evidence="2 3" key="1">
    <citation type="submission" date="2016-10" db="EMBL/GenBank/DDBJ databases">
        <authorList>
            <person name="de Groot N.N."/>
        </authorList>
    </citation>
    <scope>NUCLEOTIDE SEQUENCE [LARGE SCALE GENOMIC DNA]</scope>
    <source>
        <strain evidence="2 3">DSM 26130</strain>
    </source>
</reference>
<dbReference type="Proteomes" id="UP000198598">
    <property type="component" value="Unassembled WGS sequence"/>
</dbReference>
<feature type="chain" id="PRO_5011441260" description="Lipocalin-like domain-containing protein" evidence="1">
    <location>
        <begin position="24"/>
        <end position="149"/>
    </location>
</feature>
<evidence type="ECO:0000256" key="1">
    <source>
        <dbReference type="SAM" id="SignalP"/>
    </source>
</evidence>
<gene>
    <name evidence="2" type="ORF">SAMN05216167_14314</name>
</gene>
<dbReference type="PROSITE" id="PS51257">
    <property type="entry name" value="PROKAR_LIPOPROTEIN"/>
    <property type="match status" value="1"/>
</dbReference>